<evidence type="ECO:0000313" key="12">
    <source>
        <dbReference type="EMBL" id="HGG98954.1"/>
    </source>
</evidence>
<dbReference type="PANTHER" id="PTHR11059">
    <property type="entry name" value="DNA REPAIR PROTEIN RECN"/>
    <property type="match status" value="1"/>
</dbReference>
<gene>
    <name evidence="12" type="primary">recN</name>
    <name evidence="12" type="ORF">ENV75_00635</name>
</gene>
<dbReference type="EMBL" id="DTHO01000006">
    <property type="protein sequence ID" value="HGG98954.1"/>
    <property type="molecule type" value="Genomic_DNA"/>
</dbReference>
<evidence type="ECO:0000256" key="10">
    <source>
        <dbReference type="SAM" id="Coils"/>
    </source>
</evidence>
<dbReference type="CDD" id="cd03241">
    <property type="entry name" value="ABC_RecN"/>
    <property type="match status" value="1"/>
</dbReference>
<evidence type="ECO:0000256" key="8">
    <source>
        <dbReference type="ARBA" id="ARBA00033408"/>
    </source>
</evidence>
<dbReference type="PANTHER" id="PTHR11059:SF0">
    <property type="entry name" value="DNA REPAIR PROTEIN RECN"/>
    <property type="match status" value="1"/>
</dbReference>
<name>A0A7C4AIM6_9BACT</name>
<evidence type="ECO:0000256" key="2">
    <source>
        <dbReference type="ARBA" id="ARBA00009441"/>
    </source>
</evidence>
<sequence>MIEELRIRDFAIIDKLAIPLVKGFNVLTGETGAGKSIIVDAIGVLLKEKISASDFVKHGKAEAVIEAVITDTELKEVESGDVIILKKILSLQGKTRSYINDSVYTSQGFAKIASKLINIHGQHEHTYLLRKENHIDFFDTIAGLKQDTIKVSELYNAVQSLKEEIEKIKNELSLKKQKIELLHFHVEEIKNAQLKENEEEELLRQREILRNVLKLKELAETSFSLLYDDKNSVYEILSKVLTLLKDLSKFDPRAQEAEALIESGYTQIEEAIYSLRKLKESYEPDPVTLEKIEEKLTLINRLKSKYGRTVNDILKYAEDAEKELATVTVSEEELKEKKEKLNELSQKLNLLTDELSLKRKQASQRIEKAITEELKFLGFSHPQFEIRIGQRELCADGKDDVEFYFSANPGEPVKPIVKVASGGELSRLMLALKCVELKMAEKDIKSMTLIFDEIDAGIGGAVAENVGKRLRELSRYHQVLCVTHLPQIAALASNHLKVEKFIQDGRTVVKIEVLTGNKRKEEIARMLSGRITESSLFHAEELLKDK</sequence>
<keyword evidence="4" id="KW-0547">Nucleotide-binding</keyword>
<dbReference type="InterPro" id="IPR003395">
    <property type="entry name" value="RecF/RecN/SMC_N"/>
</dbReference>
<keyword evidence="7 9" id="KW-0234">DNA repair</keyword>
<dbReference type="InterPro" id="IPR004604">
    <property type="entry name" value="DNA_recomb/repair_RecN"/>
</dbReference>
<feature type="coiled-coil region" evidence="10">
    <location>
        <begin position="144"/>
        <end position="212"/>
    </location>
</feature>
<feature type="domain" description="RecF/RecN/SMC N-terminal" evidence="11">
    <location>
        <begin position="1"/>
        <end position="500"/>
    </location>
</feature>
<dbReference type="FunFam" id="3.40.50.300:FF:000356">
    <property type="entry name" value="DNA repair protein RecN"/>
    <property type="match status" value="1"/>
</dbReference>
<dbReference type="GO" id="GO:0005524">
    <property type="term" value="F:ATP binding"/>
    <property type="evidence" value="ECO:0007669"/>
    <property type="project" value="UniProtKB-KW"/>
</dbReference>
<dbReference type="NCBIfam" id="TIGR00634">
    <property type="entry name" value="recN"/>
    <property type="match status" value="1"/>
</dbReference>
<comment type="caution">
    <text evidence="12">The sequence shown here is derived from an EMBL/GenBank/DDBJ whole genome shotgun (WGS) entry which is preliminary data.</text>
</comment>
<dbReference type="Gene3D" id="3.40.50.300">
    <property type="entry name" value="P-loop containing nucleotide triphosphate hydrolases"/>
    <property type="match status" value="2"/>
</dbReference>
<evidence type="ECO:0000259" key="11">
    <source>
        <dbReference type="Pfam" id="PF02463"/>
    </source>
</evidence>
<keyword evidence="6" id="KW-0067">ATP-binding</keyword>
<dbReference type="GO" id="GO:0043590">
    <property type="term" value="C:bacterial nucleoid"/>
    <property type="evidence" value="ECO:0007669"/>
    <property type="project" value="TreeGrafter"/>
</dbReference>
<dbReference type="SUPFAM" id="SSF52540">
    <property type="entry name" value="P-loop containing nucleoside triphosphate hydrolases"/>
    <property type="match status" value="1"/>
</dbReference>
<evidence type="ECO:0000256" key="6">
    <source>
        <dbReference type="ARBA" id="ARBA00022840"/>
    </source>
</evidence>
<dbReference type="AlphaFoldDB" id="A0A7C4AIM6"/>
<dbReference type="FunFam" id="3.40.50.300:FF:000319">
    <property type="entry name" value="DNA repair protein RecN"/>
    <property type="match status" value="1"/>
</dbReference>
<comment type="function">
    <text evidence="1 9">May be involved in recombinational repair of damaged DNA.</text>
</comment>
<proteinExistence type="inferred from homology"/>
<evidence type="ECO:0000256" key="1">
    <source>
        <dbReference type="ARBA" id="ARBA00003618"/>
    </source>
</evidence>
<dbReference type="GO" id="GO:0006281">
    <property type="term" value="P:DNA repair"/>
    <property type="evidence" value="ECO:0007669"/>
    <property type="project" value="UniProtKB-KW"/>
</dbReference>
<accession>A0A7C4AIM6</accession>
<dbReference type="GO" id="GO:0006310">
    <property type="term" value="P:DNA recombination"/>
    <property type="evidence" value="ECO:0007669"/>
    <property type="project" value="InterPro"/>
</dbReference>
<dbReference type="Pfam" id="PF02463">
    <property type="entry name" value="SMC_N"/>
    <property type="match status" value="1"/>
</dbReference>
<keyword evidence="10" id="KW-0175">Coiled coil</keyword>
<feature type="coiled-coil region" evidence="10">
    <location>
        <begin position="317"/>
        <end position="372"/>
    </location>
</feature>
<evidence type="ECO:0000256" key="7">
    <source>
        <dbReference type="ARBA" id="ARBA00023204"/>
    </source>
</evidence>
<dbReference type="GO" id="GO:0009432">
    <property type="term" value="P:SOS response"/>
    <property type="evidence" value="ECO:0007669"/>
    <property type="project" value="TreeGrafter"/>
</dbReference>
<organism evidence="12">
    <name type="scientific">Thermodesulfovibrio aggregans</name>
    <dbReference type="NCBI Taxonomy" id="86166"/>
    <lineage>
        <taxon>Bacteria</taxon>
        <taxon>Pseudomonadati</taxon>
        <taxon>Nitrospirota</taxon>
        <taxon>Thermodesulfovibrionia</taxon>
        <taxon>Thermodesulfovibrionales</taxon>
        <taxon>Thermodesulfovibrionaceae</taxon>
        <taxon>Thermodesulfovibrio</taxon>
    </lineage>
</organism>
<reference evidence="12" key="1">
    <citation type="journal article" date="2020" name="mSystems">
        <title>Genome- and Community-Level Interaction Insights into Carbon Utilization and Element Cycling Functions of Hydrothermarchaeota in Hydrothermal Sediment.</title>
        <authorList>
            <person name="Zhou Z."/>
            <person name="Liu Y."/>
            <person name="Xu W."/>
            <person name="Pan J."/>
            <person name="Luo Z.H."/>
            <person name="Li M."/>
        </authorList>
    </citation>
    <scope>NUCLEOTIDE SEQUENCE [LARGE SCALE GENOMIC DNA]</scope>
    <source>
        <strain evidence="12">SpSt-788</strain>
    </source>
</reference>
<protein>
    <recommendedName>
        <fullName evidence="3 9">DNA repair protein RecN</fullName>
    </recommendedName>
    <alternativeName>
        <fullName evidence="8 9">Recombination protein N</fullName>
    </alternativeName>
</protein>
<dbReference type="InterPro" id="IPR027417">
    <property type="entry name" value="P-loop_NTPase"/>
</dbReference>
<evidence type="ECO:0000256" key="3">
    <source>
        <dbReference type="ARBA" id="ARBA00021315"/>
    </source>
</evidence>
<evidence type="ECO:0000256" key="5">
    <source>
        <dbReference type="ARBA" id="ARBA00022763"/>
    </source>
</evidence>
<evidence type="ECO:0000256" key="4">
    <source>
        <dbReference type="ARBA" id="ARBA00022741"/>
    </source>
</evidence>
<dbReference type="PIRSF" id="PIRSF003128">
    <property type="entry name" value="RecN"/>
    <property type="match status" value="1"/>
</dbReference>
<evidence type="ECO:0000256" key="9">
    <source>
        <dbReference type="PIRNR" id="PIRNR003128"/>
    </source>
</evidence>
<comment type="similarity">
    <text evidence="2 9">Belongs to the RecN family.</text>
</comment>
<keyword evidence="5 9" id="KW-0227">DNA damage</keyword>